<evidence type="ECO:0000313" key="1">
    <source>
        <dbReference type="EMBL" id="KAK6627723.1"/>
    </source>
</evidence>
<protein>
    <submittedName>
        <fullName evidence="1">Uncharacterized protein</fullName>
    </submittedName>
</protein>
<organism evidence="1 2">
    <name type="scientific">Polyplax serrata</name>
    <name type="common">Common mouse louse</name>
    <dbReference type="NCBI Taxonomy" id="468196"/>
    <lineage>
        <taxon>Eukaryota</taxon>
        <taxon>Metazoa</taxon>
        <taxon>Ecdysozoa</taxon>
        <taxon>Arthropoda</taxon>
        <taxon>Hexapoda</taxon>
        <taxon>Insecta</taxon>
        <taxon>Pterygota</taxon>
        <taxon>Neoptera</taxon>
        <taxon>Paraneoptera</taxon>
        <taxon>Psocodea</taxon>
        <taxon>Troctomorpha</taxon>
        <taxon>Phthiraptera</taxon>
        <taxon>Anoplura</taxon>
        <taxon>Polyplacidae</taxon>
        <taxon>Polyplax</taxon>
    </lineage>
</organism>
<proteinExistence type="predicted"/>
<gene>
    <name evidence="1" type="ORF">RUM44_010202</name>
</gene>
<dbReference type="Proteomes" id="UP001359485">
    <property type="component" value="Unassembled WGS sequence"/>
</dbReference>
<evidence type="ECO:0000313" key="2">
    <source>
        <dbReference type="Proteomes" id="UP001359485"/>
    </source>
</evidence>
<dbReference type="EMBL" id="JAWJWF010000045">
    <property type="protein sequence ID" value="KAK6627723.1"/>
    <property type="molecule type" value="Genomic_DNA"/>
</dbReference>
<accession>A0ABR1AV54</accession>
<comment type="caution">
    <text evidence="1">The sequence shown here is derived from an EMBL/GenBank/DDBJ whole genome shotgun (WGS) entry which is preliminary data.</text>
</comment>
<name>A0ABR1AV54_POLSC</name>
<sequence length="149" mass="17092">MYRVERELSEGVDSERNLSFDMCNYVYIAFEVYRESSANCPCHQSPVSWGVWNLPIGCQAQPGGEEGDDDGGVGDVGEKFKSVRGRRIRRAKLSILQLTCLEKMKALKWRDEARKNPVKDNEDVQCGESKNVFGRMSTFHMLSRWMDFV</sequence>
<reference evidence="1 2" key="1">
    <citation type="submission" date="2023-09" db="EMBL/GenBank/DDBJ databases">
        <title>Genomes of two closely related lineages of the louse Polyplax serrata with different host specificities.</title>
        <authorList>
            <person name="Martinu J."/>
            <person name="Tarabai H."/>
            <person name="Stefka J."/>
            <person name="Hypsa V."/>
        </authorList>
    </citation>
    <scope>NUCLEOTIDE SEQUENCE [LARGE SCALE GENOMIC DNA]</scope>
    <source>
        <strain evidence="1">98ZLc_SE</strain>
    </source>
</reference>
<keyword evidence="2" id="KW-1185">Reference proteome</keyword>